<accession>A0AAF0RDH4</accession>
<dbReference type="SUPFAM" id="SSF56235">
    <property type="entry name" value="N-terminal nucleophile aminohydrolases (Ntn hydrolases)"/>
    <property type="match status" value="1"/>
</dbReference>
<sequence length="663" mass="74854">MCGIVFVGGTALSSTNLERFEQMLYADVFRGDHSTGVMAYYKPYQQDAFLKTAKKAVPSDIFLRSTLWKDIAQHRSENVNNLGVKTTSVSYPRFIVGHNRYATAGAVVDKNAHPFQCGHITLVHNGSLVNQSLLPDHEQFEVDSENVCHSIATIGIEETIKKLHGAFVLVWHDAKLNTLNFLRNDERPFYMMKTTGGDWYGASEKDMLKWIMSRKKWNPTFDKEFELEVGTQYVFDATDGLVFKEEIKHELPVFQTVYQSRYWGNSYQSYDDYFSDRYDTYGSSRVYNNPSRSSVNRSNVEPSHIGVPDSVSNKYKQLNELLDVHQVPYKMHERMVFEAYQYEPYPKNPQKGQLTGWIGEGAYIEVQGHGVPLEMYTDGGMFEGKIISCYESNYILTIIVSDVSPQGETLIPSTLDLDDEGSLDEDINDILTEFNTVKNNRTTLPLTLTTPGVSIGDFSELEEEEDDGYTMDTTRDGTVVTKKEWEGNGSYNCCGNCGSPIPFDFVADSTIYHDYAYCGGCVDAGLVDGVKPSSDDNLRFECINCQEELPVDAESEVEGLCLQCHGNKHLKSELKALQKEIEDARKKTDSNVRPILTYRKSLQNGMKVTLVQWEEMNTCSFCNYKIPFNKAAVTEFIGSTPCCERCSKVLETGKVPGKVSNKK</sequence>
<dbReference type="InterPro" id="IPR029055">
    <property type="entry name" value="Ntn_hydrolases_N"/>
</dbReference>
<dbReference type="Gene3D" id="3.60.20.10">
    <property type="entry name" value="Glutamine Phosphoribosylpyrophosphate, subunit 1, domain 1"/>
    <property type="match status" value="1"/>
</dbReference>
<dbReference type="EMBL" id="OQ829281">
    <property type="protein sequence ID" value="WHS68344.1"/>
    <property type="molecule type" value="Genomic_DNA"/>
</dbReference>
<proteinExistence type="predicted"/>
<evidence type="ECO:0000259" key="1">
    <source>
        <dbReference type="PROSITE" id="PS51278"/>
    </source>
</evidence>
<reference evidence="2" key="1">
    <citation type="submission" date="2023-04" db="EMBL/GenBank/DDBJ databases">
        <title>Isolation and Characterization of Novel Plasmid-specific Phages Infecting Bacteria Carrying Diverse Conjugative Plasmids.</title>
        <authorList>
            <person name="Parra B."/>
            <person name="Cockx B."/>
            <person name="Lutz V.T."/>
            <person name="Bronsted L."/>
            <person name="Smets B.F."/>
            <person name="Dechesne A."/>
        </authorList>
    </citation>
    <scope>NUCLEOTIDE SEQUENCE</scope>
</reference>
<evidence type="ECO:0000313" key="2">
    <source>
        <dbReference type="EMBL" id="WHS68344.1"/>
    </source>
</evidence>
<dbReference type="CDD" id="cd00352">
    <property type="entry name" value="Gn_AT_II"/>
    <property type="match status" value="1"/>
</dbReference>
<dbReference type="InterPro" id="IPR017932">
    <property type="entry name" value="GATase_2_dom"/>
</dbReference>
<organism evidence="2 3">
    <name type="scientific">phage PKM.Lu.22.1</name>
    <dbReference type="NCBI Taxonomy" id="3049197"/>
    <lineage>
        <taxon>Viruses</taxon>
        <taxon>Duplodnaviria</taxon>
        <taxon>Heunggongvirae</taxon>
        <taxon>Uroviricota</taxon>
        <taxon>Caudoviricetes</taxon>
        <taxon>Grimontviridae</taxon>
    </lineage>
</organism>
<evidence type="ECO:0000313" key="3">
    <source>
        <dbReference type="Proteomes" id="UP001223176"/>
    </source>
</evidence>
<protein>
    <recommendedName>
        <fullName evidence="1">Glutamine amidotransferase type-2 domain-containing protein</fullName>
    </recommendedName>
</protein>
<name>A0AAF0RDH4_9CAUD</name>
<dbReference type="Pfam" id="PF13522">
    <property type="entry name" value="GATase_6"/>
    <property type="match status" value="1"/>
</dbReference>
<dbReference type="Proteomes" id="UP001223176">
    <property type="component" value="Segment"/>
</dbReference>
<keyword evidence="3" id="KW-1185">Reference proteome</keyword>
<feature type="domain" description="Glutamine amidotransferase type-2" evidence="1">
    <location>
        <begin position="2"/>
        <end position="238"/>
    </location>
</feature>
<dbReference type="PROSITE" id="PS51278">
    <property type="entry name" value="GATASE_TYPE_2"/>
    <property type="match status" value="1"/>
</dbReference>